<dbReference type="AlphaFoldDB" id="A0A6V8GYY0"/>
<keyword evidence="3" id="KW-1185">Reference proteome</keyword>
<proteinExistence type="predicted"/>
<comment type="caution">
    <text evidence="2">The sequence shown here is derived from an EMBL/GenBank/DDBJ whole genome shotgun (WGS) entry which is preliminary data.</text>
</comment>
<reference evidence="3" key="1">
    <citation type="journal article" date="2015" name="Genome Announc.">
        <title>Draft genome sequence of Talaromyces cellulolyticus strain Y-94, a source of lignocellulosic biomass-degrading enzymes.</title>
        <authorList>
            <person name="Fujii T."/>
            <person name="Koike H."/>
            <person name="Sawayama S."/>
            <person name="Yano S."/>
            <person name="Inoue H."/>
        </authorList>
    </citation>
    <scope>NUCLEOTIDE SEQUENCE [LARGE SCALE GENOMIC DNA]</scope>
    <source>
        <strain evidence="3">Y-94</strain>
    </source>
</reference>
<dbReference type="EMBL" id="DF933811">
    <property type="protein sequence ID" value="GAM34231.1"/>
    <property type="molecule type" value="Genomic_DNA"/>
</dbReference>
<protein>
    <submittedName>
        <fullName evidence="2">Uncharacterized protein</fullName>
    </submittedName>
</protein>
<dbReference type="Proteomes" id="UP000053095">
    <property type="component" value="Unassembled WGS sequence"/>
</dbReference>
<organism evidence="2 3">
    <name type="scientific">Talaromyces pinophilus</name>
    <name type="common">Penicillium pinophilum</name>
    <dbReference type="NCBI Taxonomy" id="128442"/>
    <lineage>
        <taxon>Eukaryota</taxon>
        <taxon>Fungi</taxon>
        <taxon>Dikarya</taxon>
        <taxon>Ascomycota</taxon>
        <taxon>Pezizomycotina</taxon>
        <taxon>Eurotiomycetes</taxon>
        <taxon>Eurotiomycetidae</taxon>
        <taxon>Eurotiales</taxon>
        <taxon>Trichocomaceae</taxon>
        <taxon>Talaromyces</taxon>
        <taxon>Talaromyces sect. Talaromyces</taxon>
    </lineage>
</organism>
<evidence type="ECO:0000313" key="2">
    <source>
        <dbReference type="EMBL" id="GAM34231.1"/>
    </source>
</evidence>
<gene>
    <name evidence="2" type="ORF">TCE0_015r01676</name>
</gene>
<feature type="compositionally biased region" description="Polar residues" evidence="1">
    <location>
        <begin position="1"/>
        <end position="11"/>
    </location>
</feature>
<evidence type="ECO:0000313" key="3">
    <source>
        <dbReference type="Proteomes" id="UP000053095"/>
    </source>
</evidence>
<evidence type="ECO:0000256" key="1">
    <source>
        <dbReference type="SAM" id="MobiDB-lite"/>
    </source>
</evidence>
<feature type="compositionally biased region" description="Basic and acidic residues" evidence="1">
    <location>
        <begin position="16"/>
        <end position="26"/>
    </location>
</feature>
<sequence>MSDNNENNSTHAPEVSQDHPSEREERVKEYRRILAKLIQDLKSRITEEDLRKIFSEPIGKRDSTTDTVIDLDIYWEYLPREQDGLTIDPFMASKILWQVADKALRQKLRNIPGYSWTEGLKQSDGTYRYFVCYMGQEFQLPNYLQNLPFVTTQEHQWRPSEFNLAGAPPDFARK</sequence>
<accession>A0A6V8GYY0</accession>
<feature type="region of interest" description="Disordered" evidence="1">
    <location>
        <begin position="1"/>
        <end position="26"/>
    </location>
</feature>
<name>A0A6V8GYY0_TALPI</name>